<dbReference type="AlphaFoldDB" id="A0A1J4IZ80"/>
<dbReference type="Pfam" id="PF03184">
    <property type="entry name" value="DDE_1"/>
    <property type="match status" value="1"/>
</dbReference>
<reference evidence="3" key="1">
    <citation type="submission" date="2016-10" db="EMBL/GenBank/DDBJ databases">
        <authorList>
            <person name="Benchimol M."/>
            <person name="Almeida L.G."/>
            <person name="Vasconcelos A.T."/>
            <person name="Perreira-Neves A."/>
            <person name="Rosa I.A."/>
            <person name="Tasca T."/>
            <person name="Bogo M.R."/>
            <person name="de Souza W."/>
        </authorList>
    </citation>
    <scope>NUCLEOTIDE SEQUENCE [LARGE SCALE GENOMIC DNA]</scope>
    <source>
        <strain evidence="3">K</strain>
    </source>
</reference>
<dbReference type="InterPro" id="IPR004875">
    <property type="entry name" value="DDE_SF_endonuclease_dom"/>
</dbReference>
<evidence type="ECO:0000259" key="2">
    <source>
        <dbReference type="Pfam" id="PF03184"/>
    </source>
</evidence>
<feature type="compositionally biased region" description="Acidic residues" evidence="1">
    <location>
        <begin position="177"/>
        <end position="190"/>
    </location>
</feature>
<feature type="region of interest" description="Disordered" evidence="1">
    <location>
        <begin position="177"/>
        <end position="238"/>
    </location>
</feature>
<sequence length="238" mass="27514">MATINAAGEKLPIRVLAKGKTEKCENKFRKNKRLRKFIKNNELIVYHSKTGWASSEVMKKYLKWLSKMNNGNSIYLLFDLHASHRNNETKFHAQYNDVNLSYIPAGQTGFCQPLDKRIFGNLKKKSQKEFELLLLDKEFSEVDLIDALVILLKTWKNIPKKSIIGSWSHLIADSSEEYEYQQEEEEEEPINLEKNSSNDENSDSDDDDSSDSEESDLDQYEYDNSSESESTNSQFSSD</sequence>
<protein>
    <recommendedName>
        <fullName evidence="2">DDE-1 domain-containing protein</fullName>
    </recommendedName>
</protein>
<organism evidence="3 4">
    <name type="scientific">Tritrichomonas foetus</name>
    <dbReference type="NCBI Taxonomy" id="1144522"/>
    <lineage>
        <taxon>Eukaryota</taxon>
        <taxon>Metamonada</taxon>
        <taxon>Parabasalia</taxon>
        <taxon>Tritrichomonadida</taxon>
        <taxon>Tritrichomonadidae</taxon>
        <taxon>Tritrichomonas</taxon>
    </lineage>
</organism>
<dbReference type="Proteomes" id="UP000179807">
    <property type="component" value="Unassembled WGS sequence"/>
</dbReference>
<dbReference type="RefSeq" id="XP_068345855.1">
    <property type="nucleotide sequence ID" value="XM_068513496.1"/>
</dbReference>
<evidence type="ECO:0000256" key="1">
    <source>
        <dbReference type="SAM" id="MobiDB-lite"/>
    </source>
</evidence>
<dbReference type="EMBL" id="MLAK01001473">
    <property type="protein sequence ID" value="OHS92718.1"/>
    <property type="molecule type" value="Genomic_DNA"/>
</dbReference>
<evidence type="ECO:0000313" key="3">
    <source>
        <dbReference type="EMBL" id="OHS92718.1"/>
    </source>
</evidence>
<accession>A0A1J4IZ80</accession>
<evidence type="ECO:0000313" key="4">
    <source>
        <dbReference type="Proteomes" id="UP000179807"/>
    </source>
</evidence>
<dbReference type="VEuPathDB" id="TrichDB:TRFO_40949"/>
<comment type="caution">
    <text evidence="3">The sequence shown here is derived from an EMBL/GenBank/DDBJ whole genome shotgun (WGS) entry which is preliminary data.</text>
</comment>
<dbReference type="PANTHER" id="PTHR19303:SF72">
    <property type="entry name" value="DDE SUPERFAMILY ENDONUCLEASE CONTAINING PROTEIN"/>
    <property type="match status" value="1"/>
</dbReference>
<keyword evidence="4" id="KW-1185">Reference proteome</keyword>
<name>A0A1J4IZ80_9EUKA</name>
<dbReference type="InterPro" id="IPR050863">
    <property type="entry name" value="CenT-Element_Derived"/>
</dbReference>
<proteinExistence type="predicted"/>
<dbReference type="GeneID" id="94848200"/>
<feature type="compositionally biased region" description="Acidic residues" evidence="1">
    <location>
        <begin position="200"/>
        <end position="226"/>
    </location>
</feature>
<dbReference type="GO" id="GO:0003676">
    <property type="term" value="F:nucleic acid binding"/>
    <property type="evidence" value="ECO:0007669"/>
    <property type="project" value="InterPro"/>
</dbReference>
<feature type="compositionally biased region" description="Low complexity" evidence="1">
    <location>
        <begin position="227"/>
        <end position="238"/>
    </location>
</feature>
<feature type="domain" description="DDE-1" evidence="2">
    <location>
        <begin position="3"/>
        <end position="167"/>
    </location>
</feature>
<dbReference type="OrthoDB" id="125347at2759"/>
<dbReference type="PANTHER" id="PTHR19303">
    <property type="entry name" value="TRANSPOSON"/>
    <property type="match status" value="1"/>
</dbReference>
<gene>
    <name evidence="3" type="ORF">TRFO_40949</name>
</gene>